<feature type="transmembrane region" description="Helical" evidence="2">
    <location>
        <begin position="12"/>
        <end position="36"/>
    </location>
</feature>
<dbReference type="RefSeq" id="WP_161839990.1">
    <property type="nucleotide sequence ID" value="NZ_CP048000.1"/>
</dbReference>
<dbReference type="Proteomes" id="UP000464314">
    <property type="component" value="Chromosome"/>
</dbReference>
<accession>A0A6P1TSH7</accession>
<feature type="transmembrane region" description="Helical" evidence="2">
    <location>
        <begin position="57"/>
        <end position="73"/>
    </location>
</feature>
<feature type="transmembrane region" description="Helical" evidence="2">
    <location>
        <begin position="215"/>
        <end position="236"/>
    </location>
</feature>
<keyword evidence="2" id="KW-1133">Transmembrane helix</keyword>
<protein>
    <submittedName>
        <fullName evidence="3">MFS transporter</fullName>
    </submittedName>
</protein>
<evidence type="ECO:0000313" key="3">
    <source>
        <dbReference type="EMBL" id="QHQ63169.1"/>
    </source>
</evidence>
<comment type="subcellular location">
    <subcellularLocation>
        <location evidence="1">Cell membrane</location>
        <topology evidence="1">Multi-pass membrane protein</topology>
    </subcellularLocation>
</comment>
<feature type="transmembrane region" description="Helical" evidence="2">
    <location>
        <begin position="248"/>
        <end position="267"/>
    </location>
</feature>
<dbReference type="GO" id="GO:0005886">
    <property type="term" value="C:plasma membrane"/>
    <property type="evidence" value="ECO:0007669"/>
    <property type="project" value="UniProtKB-SubCell"/>
</dbReference>
<dbReference type="GO" id="GO:0022857">
    <property type="term" value="F:transmembrane transporter activity"/>
    <property type="evidence" value="ECO:0007669"/>
    <property type="project" value="InterPro"/>
</dbReference>
<name>A0A6P1TSH7_9FIRM</name>
<keyword evidence="2" id="KW-0812">Transmembrane</keyword>
<evidence type="ECO:0000256" key="1">
    <source>
        <dbReference type="ARBA" id="ARBA00004651"/>
    </source>
</evidence>
<dbReference type="AlphaFoldDB" id="A0A6P1TSH7"/>
<feature type="transmembrane region" description="Helical" evidence="2">
    <location>
        <begin position="314"/>
        <end position="337"/>
    </location>
</feature>
<dbReference type="Gene3D" id="1.20.1250.20">
    <property type="entry name" value="MFS general substrate transporter like domains"/>
    <property type="match status" value="2"/>
</dbReference>
<sequence>MKKRILQKHTEILMFFILISAVAFANGLSDGVYSNYFKEVYHVTAFQRGFIEFPRELPGLLCAIVIGFIGFLGDLRVAFIAQILALTGVTVLGVFTPAFGIMLIFLFINSLGMHLFMPLQDAIGMSLAEPDKIGVRMGQFSSVRAGFNLIAALLVFFGFRTGFFTFESPVKLMFLIAGVAFLCAAAMSAVMISHVKPPKTAPKKNKLVLRKQYRYYYLLTILHGVQKQIAFVYGTWVIVDLLSKKADTLALLTIVVGFISIFFYNLLGKWMDQFGIKKMMYFDALTFIGVYIIYGFVVWGILSGKLPDHGLAVWFIYLLFISDRLSMQIGMVNSIYLRSIAWNPDEVTSTLSMGISLDHVVSIIAALAGGVIWTRWGSQWVFFMAAAFSLGNLFVAYRVQPDKEKEMAEKMRSISQN</sequence>
<dbReference type="EMBL" id="CP048000">
    <property type="protein sequence ID" value="QHQ63169.1"/>
    <property type="molecule type" value="Genomic_DNA"/>
</dbReference>
<feature type="transmembrane region" description="Helical" evidence="2">
    <location>
        <begin position="172"/>
        <end position="195"/>
    </location>
</feature>
<dbReference type="SUPFAM" id="SSF103473">
    <property type="entry name" value="MFS general substrate transporter"/>
    <property type="match status" value="1"/>
</dbReference>
<keyword evidence="4" id="KW-1185">Reference proteome</keyword>
<feature type="transmembrane region" description="Helical" evidence="2">
    <location>
        <begin position="379"/>
        <end position="397"/>
    </location>
</feature>
<evidence type="ECO:0000256" key="2">
    <source>
        <dbReference type="SAM" id="Phobius"/>
    </source>
</evidence>
<organism evidence="3 4">
    <name type="scientific">Anaerocolumna sedimenticola</name>
    <dbReference type="NCBI Taxonomy" id="2696063"/>
    <lineage>
        <taxon>Bacteria</taxon>
        <taxon>Bacillati</taxon>
        <taxon>Bacillota</taxon>
        <taxon>Clostridia</taxon>
        <taxon>Lachnospirales</taxon>
        <taxon>Lachnospiraceae</taxon>
        <taxon>Anaerocolumna</taxon>
    </lineage>
</organism>
<dbReference type="KEGG" id="anr:Ana3638_22315"/>
<keyword evidence="2" id="KW-0472">Membrane</keyword>
<feature type="transmembrane region" description="Helical" evidence="2">
    <location>
        <begin position="79"/>
        <end position="108"/>
    </location>
</feature>
<dbReference type="InterPro" id="IPR036259">
    <property type="entry name" value="MFS_trans_sf"/>
</dbReference>
<gene>
    <name evidence="3" type="ORF">Ana3638_22315</name>
</gene>
<feature type="transmembrane region" description="Helical" evidence="2">
    <location>
        <begin position="146"/>
        <end position="166"/>
    </location>
</feature>
<reference evidence="3 4" key="1">
    <citation type="submission" date="2020-01" db="EMBL/GenBank/DDBJ databases">
        <title>Genome analysis of Anaerocolumna sp. CBA3638.</title>
        <authorList>
            <person name="Kim J."/>
            <person name="Roh S.W."/>
        </authorList>
    </citation>
    <scope>NUCLEOTIDE SEQUENCE [LARGE SCALE GENOMIC DNA]</scope>
    <source>
        <strain evidence="3 4">CBA3638</strain>
    </source>
</reference>
<dbReference type="InterPro" id="IPR011701">
    <property type="entry name" value="MFS"/>
</dbReference>
<dbReference type="Pfam" id="PF07690">
    <property type="entry name" value="MFS_1"/>
    <property type="match status" value="1"/>
</dbReference>
<proteinExistence type="predicted"/>
<feature type="transmembrane region" description="Helical" evidence="2">
    <location>
        <begin position="279"/>
        <end position="302"/>
    </location>
</feature>
<evidence type="ECO:0000313" key="4">
    <source>
        <dbReference type="Proteomes" id="UP000464314"/>
    </source>
</evidence>
<feature type="transmembrane region" description="Helical" evidence="2">
    <location>
        <begin position="349"/>
        <end position="373"/>
    </location>
</feature>